<keyword evidence="2" id="KW-1185">Reference proteome</keyword>
<keyword evidence="1" id="KW-1133">Transmembrane helix</keyword>
<evidence type="ECO:0000313" key="3">
    <source>
        <dbReference type="WBParaSite" id="SPAL_0001098000.1"/>
    </source>
</evidence>
<dbReference type="Proteomes" id="UP000046392">
    <property type="component" value="Unplaced"/>
</dbReference>
<dbReference type="AlphaFoldDB" id="A0A0N5BYY2"/>
<dbReference type="WBParaSite" id="SPAL_0001098000.1">
    <property type="protein sequence ID" value="SPAL_0001098000.1"/>
    <property type="gene ID" value="SPAL_0001098000"/>
</dbReference>
<protein>
    <submittedName>
        <fullName evidence="3">Uncharacterized protein</fullName>
    </submittedName>
</protein>
<keyword evidence="1" id="KW-0472">Membrane</keyword>
<sequence length="233" mass="27584">MTISTTFRSNVLLEFYPIHENRLPANLRLMEDPESEVRTNKFKNGDWEKFLFDGNLTVVIYNVEKPIDLITIADEDHDHFKIKIKIDYSQKVNEISLNTNFNKINLTPYTYINFLCIRRNNYRTNETFGWVYDKTFLRKNDSTNESGYSSLKYLVNGKIFCRQFKCILGNNNSITLDVSSDDKEKYCRDKHLERNIVDEFDISDPTCVILVSFLYLYGTVFVLSRNIFIDFKY</sequence>
<name>A0A0N5BYY2_STREA</name>
<organism evidence="2 3">
    <name type="scientific">Strongyloides papillosus</name>
    <name type="common">Intestinal threadworm</name>
    <dbReference type="NCBI Taxonomy" id="174720"/>
    <lineage>
        <taxon>Eukaryota</taxon>
        <taxon>Metazoa</taxon>
        <taxon>Ecdysozoa</taxon>
        <taxon>Nematoda</taxon>
        <taxon>Chromadorea</taxon>
        <taxon>Rhabditida</taxon>
        <taxon>Tylenchina</taxon>
        <taxon>Panagrolaimomorpha</taxon>
        <taxon>Strongyloidoidea</taxon>
        <taxon>Strongyloididae</taxon>
        <taxon>Strongyloides</taxon>
    </lineage>
</organism>
<evidence type="ECO:0000313" key="2">
    <source>
        <dbReference type="Proteomes" id="UP000046392"/>
    </source>
</evidence>
<proteinExistence type="predicted"/>
<reference evidence="3" key="1">
    <citation type="submission" date="2017-02" db="UniProtKB">
        <authorList>
            <consortium name="WormBaseParasite"/>
        </authorList>
    </citation>
    <scope>IDENTIFICATION</scope>
</reference>
<accession>A0A0N5BYY2</accession>
<feature type="transmembrane region" description="Helical" evidence="1">
    <location>
        <begin position="208"/>
        <end position="228"/>
    </location>
</feature>
<evidence type="ECO:0000256" key="1">
    <source>
        <dbReference type="SAM" id="Phobius"/>
    </source>
</evidence>
<keyword evidence="1" id="KW-0812">Transmembrane</keyword>